<dbReference type="InterPro" id="IPR036291">
    <property type="entry name" value="NAD(P)-bd_dom_sf"/>
</dbReference>
<accession>A0A937X2J3</accession>
<gene>
    <name evidence="2" type="ORF">FJZ00_06405</name>
</gene>
<evidence type="ECO:0000313" key="2">
    <source>
        <dbReference type="EMBL" id="MBM3274764.1"/>
    </source>
</evidence>
<organism evidence="2 3">
    <name type="scientific">Candidatus Tanganyikabacteria bacterium</name>
    <dbReference type="NCBI Taxonomy" id="2961651"/>
    <lineage>
        <taxon>Bacteria</taxon>
        <taxon>Bacillati</taxon>
        <taxon>Candidatus Sericytochromatia</taxon>
        <taxon>Candidatus Tanganyikabacteria</taxon>
    </lineage>
</organism>
<reference evidence="2 3" key="1">
    <citation type="submission" date="2019-03" db="EMBL/GenBank/DDBJ databases">
        <title>Lake Tanganyika Metagenome-Assembled Genomes (MAGs).</title>
        <authorList>
            <person name="Tran P."/>
        </authorList>
    </citation>
    <scope>NUCLEOTIDE SEQUENCE [LARGE SCALE GENOMIC DNA]</scope>
    <source>
        <strain evidence="2">K_DeepCast_65m_m2_236</strain>
    </source>
</reference>
<dbReference type="EMBL" id="VGJX01000321">
    <property type="protein sequence ID" value="MBM3274764.1"/>
    <property type="molecule type" value="Genomic_DNA"/>
</dbReference>
<dbReference type="PANTHER" id="PTHR43377">
    <property type="entry name" value="BILIVERDIN REDUCTASE A"/>
    <property type="match status" value="1"/>
</dbReference>
<dbReference type="Gene3D" id="3.30.360.10">
    <property type="entry name" value="Dihydrodipicolinate Reductase, domain 2"/>
    <property type="match status" value="1"/>
</dbReference>
<feature type="non-terminal residue" evidence="2">
    <location>
        <position position="175"/>
    </location>
</feature>
<protein>
    <submittedName>
        <fullName evidence="2">Gfo/Idh/MocA family oxidoreductase</fullName>
    </submittedName>
</protein>
<dbReference type="Gene3D" id="3.40.50.720">
    <property type="entry name" value="NAD(P)-binding Rossmann-like Domain"/>
    <property type="match status" value="1"/>
</dbReference>
<feature type="domain" description="Gfo/Idh/MocA-like oxidoreductase N-terminal" evidence="1">
    <location>
        <begin position="2"/>
        <end position="118"/>
    </location>
</feature>
<proteinExistence type="predicted"/>
<dbReference type="SUPFAM" id="SSF51735">
    <property type="entry name" value="NAD(P)-binding Rossmann-fold domains"/>
    <property type="match status" value="1"/>
</dbReference>
<dbReference type="InterPro" id="IPR000683">
    <property type="entry name" value="Gfo/Idh/MocA-like_OxRdtase_N"/>
</dbReference>
<dbReference type="PANTHER" id="PTHR43377:SF6">
    <property type="entry name" value="GFO_IDH_MOCA-LIKE OXIDOREDUCTASE N-TERMINAL DOMAIN-CONTAINING PROTEIN"/>
    <property type="match status" value="1"/>
</dbReference>
<comment type="caution">
    <text evidence="2">The sequence shown here is derived from an EMBL/GenBank/DDBJ whole genome shotgun (WGS) entry which is preliminary data.</text>
</comment>
<dbReference type="InterPro" id="IPR051450">
    <property type="entry name" value="Gfo/Idh/MocA_Oxidoreductases"/>
</dbReference>
<dbReference type="Proteomes" id="UP000703893">
    <property type="component" value="Unassembled WGS sequence"/>
</dbReference>
<dbReference type="GO" id="GO:0000166">
    <property type="term" value="F:nucleotide binding"/>
    <property type="evidence" value="ECO:0007669"/>
    <property type="project" value="InterPro"/>
</dbReference>
<evidence type="ECO:0000313" key="3">
    <source>
        <dbReference type="Proteomes" id="UP000703893"/>
    </source>
</evidence>
<name>A0A937X2J3_9BACT</name>
<dbReference type="Pfam" id="PF01408">
    <property type="entry name" value="GFO_IDH_MocA"/>
    <property type="match status" value="1"/>
</dbReference>
<sequence length="175" mass="18979">MIRVAAIGTGYWGPNLARNLHELGALALVCDLVTERAEQLAAKFGVGVESDFERVLARDDVQAVAIATPVATHHALALRALEAGKHVFVEKPLALTEAEARHLCRVASAGGMTLMVGHLLHYHPAVAALQGLYENGILGDIKHIRCVRFNFGKLRSEENVLWSFAPHDLSLTLAF</sequence>
<dbReference type="AlphaFoldDB" id="A0A937X2J3"/>
<evidence type="ECO:0000259" key="1">
    <source>
        <dbReference type="Pfam" id="PF01408"/>
    </source>
</evidence>